<evidence type="ECO:0000313" key="16">
    <source>
        <dbReference type="Proteomes" id="UP001269375"/>
    </source>
</evidence>
<dbReference type="Pfam" id="PF00015">
    <property type="entry name" value="MCPsignal"/>
    <property type="match status" value="1"/>
</dbReference>
<dbReference type="RefSeq" id="WP_251593115.1">
    <property type="nucleotide sequence ID" value="NZ_JAMLJI010000002.1"/>
</dbReference>
<dbReference type="InterPro" id="IPR033479">
    <property type="entry name" value="dCache_1"/>
</dbReference>
<feature type="region of interest" description="Disordered" evidence="11">
    <location>
        <begin position="603"/>
        <end position="632"/>
    </location>
</feature>
<keyword evidence="6 12" id="KW-0472">Membrane</keyword>
<evidence type="ECO:0000259" key="14">
    <source>
        <dbReference type="PROSITE" id="PS50885"/>
    </source>
</evidence>
<evidence type="ECO:0000256" key="1">
    <source>
        <dbReference type="ARBA" id="ARBA00004651"/>
    </source>
</evidence>
<dbReference type="CDD" id="cd11386">
    <property type="entry name" value="MCP_signal"/>
    <property type="match status" value="1"/>
</dbReference>
<evidence type="ECO:0000256" key="2">
    <source>
        <dbReference type="ARBA" id="ARBA00022475"/>
    </source>
</evidence>
<comment type="subcellular location">
    <subcellularLocation>
        <location evidence="1">Cell membrane</location>
        <topology evidence="1">Multi-pass membrane protein</topology>
    </subcellularLocation>
</comment>
<evidence type="ECO:0000259" key="13">
    <source>
        <dbReference type="PROSITE" id="PS50111"/>
    </source>
</evidence>
<evidence type="ECO:0000256" key="9">
    <source>
        <dbReference type="PROSITE-ProRule" id="PRU00284"/>
    </source>
</evidence>
<feature type="coiled-coil region" evidence="10">
    <location>
        <begin position="555"/>
        <end position="582"/>
    </location>
</feature>
<evidence type="ECO:0000256" key="7">
    <source>
        <dbReference type="ARBA" id="ARBA00023224"/>
    </source>
</evidence>
<dbReference type="InterPro" id="IPR051310">
    <property type="entry name" value="MCP_chemotaxis"/>
</dbReference>
<evidence type="ECO:0000256" key="6">
    <source>
        <dbReference type="ARBA" id="ARBA00023136"/>
    </source>
</evidence>
<dbReference type="Pfam" id="PF02743">
    <property type="entry name" value="dCache_1"/>
    <property type="match status" value="1"/>
</dbReference>
<keyword evidence="4 12" id="KW-0812">Transmembrane</keyword>
<organism evidence="15 16">
    <name type="scientific">Larsenimonas suaedae</name>
    <dbReference type="NCBI Taxonomy" id="1851019"/>
    <lineage>
        <taxon>Bacteria</taxon>
        <taxon>Pseudomonadati</taxon>
        <taxon>Pseudomonadota</taxon>
        <taxon>Gammaproteobacteria</taxon>
        <taxon>Oceanospirillales</taxon>
        <taxon>Halomonadaceae</taxon>
        <taxon>Larsenimonas</taxon>
    </lineage>
</organism>
<dbReference type="PANTHER" id="PTHR43531">
    <property type="entry name" value="PROTEIN ICFG"/>
    <property type="match status" value="1"/>
</dbReference>
<keyword evidence="7 9" id="KW-0807">Transducer</keyword>
<keyword evidence="3" id="KW-0488">Methylation</keyword>
<dbReference type="SMART" id="SM00283">
    <property type="entry name" value="MA"/>
    <property type="match status" value="1"/>
</dbReference>
<dbReference type="InterPro" id="IPR003660">
    <property type="entry name" value="HAMP_dom"/>
</dbReference>
<dbReference type="EMBL" id="JARWAO010000001">
    <property type="protein sequence ID" value="MDR5894706.1"/>
    <property type="molecule type" value="Genomic_DNA"/>
</dbReference>
<dbReference type="InterPro" id="IPR004089">
    <property type="entry name" value="MCPsignal_dom"/>
</dbReference>
<feature type="compositionally biased region" description="Low complexity" evidence="11">
    <location>
        <begin position="399"/>
        <end position="419"/>
    </location>
</feature>
<gene>
    <name evidence="15" type="ORF">QC825_01300</name>
</gene>
<dbReference type="SMART" id="SM00304">
    <property type="entry name" value="HAMP"/>
    <property type="match status" value="1"/>
</dbReference>
<evidence type="ECO:0000313" key="15">
    <source>
        <dbReference type="EMBL" id="MDR5894706.1"/>
    </source>
</evidence>
<dbReference type="InterPro" id="IPR004090">
    <property type="entry name" value="Chemotax_Me-accpt_rcpt"/>
</dbReference>
<dbReference type="PROSITE" id="PS50111">
    <property type="entry name" value="CHEMOTAXIS_TRANSDUC_2"/>
    <property type="match status" value="1"/>
</dbReference>
<feature type="transmembrane region" description="Helical" evidence="12">
    <location>
        <begin position="276"/>
        <end position="298"/>
    </location>
</feature>
<evidence type="ECO:0000256" key="12">
    <source>
        <dbReference type="SAM" id="Phobius"/>
    </source>
</evidence>
<dbReference type="Pfam" id="PF00672">
    <property type="entry name" value="HAMP"/>
    <property type="match status" value="1"/>
</dbReference>
<keyword evidence="2" id="KW-1003">Cell membrane</keyword>
<evidence type="ECO:0000256" key="4">
    <source>
        <dbReference type="ARBA" id="ARBA00022692"/>
    </source>
</evidence>
<accession>A0ABU1GRR0</accession>
<dbReference type="Proteomes" id="UP001269375">
    <property type="component" value="Unassembled WGS sequence"/>
</dbReference>
<proteinExistence type="inferred from homology"/>
<protein>
    <submittedName>
        <fullName evidence="15">Methyl-accepting chemotaxis protein</fullName>
    </submittedName>
</protein>
<feature type="region of interest" description="Disordered" evidence="11">
    <location>
        <begin position="399"/>
        <end position="422"/>
    </location>
</feature>
<reference evidence="15 16" key="1">
    <citation type="submission" date="2023-04" db="EMBL/GenBank/DDBJ databases">
        <title>A long-awaited taxogenomic arrangement of the family Halomonadaceae.</title>
        <authorList>
            <person name="De La Haba R."/>
            <person name="Chuvochina M."/>
            <person name="Wittouck S."/>
            <person name="Arahal D.R."/>
            <person name="Sanchez-Porro C."/>
            <person name="Hugenholtz P."/>
            <person name="Ventosa A."/>
        </authorList>
    </citation>
    <scope>NUCLEOTIDE SEQUENCE [LARGE SCALE GENOMIC DNA]</scope>
    <source>
        <strain evidence="15 16">DSM 22428</strain>
    </source>
</reference>
<feature type="domain" description="Methyl-accepting transducer" evidence="13">
    <location>
        <begin position="355"/>
        <end position="584"/>
    </location>
</feature>
<keyword evidence="16" id="KW-1185">Reference proteome</keyword>
<dbReference type="SUPFAM" id="SSF58104">
    <property type="entry name" value="Methyl-accepting chemotaxis protein (MCP) signaling domain"/>
    <property type="match status" value="1"/>
</dbReference>
<feature type="domain" description="HAMP" evidence="14">
    <location>
        <begin position="295"/>
        <end position="350"/>
    </location>
</feature>
<keyword evidence="10" id="KW-0175">Coiled coil</keyword>
<dbReference type="PANTHER" id="PTHR43531:SF14">
    <property type="entry name" value="METHYL-ACCEPTING CHEMOTAXIS PROTEIN I-RELATED"/>
    <property type="match status" value="1"/>
</dbReference>
<dbReference type="Gene3D" id="1.10.287.950">
    <property type="entry name" value="Methyl-accepting chemotaxis protein"/>
    <property type="match status" value="1"/>
</dbReference>
<comment type="caution">
    <text evidence="15">The sequence shown here is derived from an EMBL/GenBank/DDBJ whole genome shotgun (WGS) entry which is preliminary data.</text>
</comment>
<dbReference type="InterPro" id="IPR029151">
    <property type="entry name" value="Sensor-like_sf"/>
</dbReference>
<evidence type="ECO:0000256" key="8">
    <source>
        <dbReference type="ARBA" id="ARBA00029447"/>
    </source>
</evidence>
<sequence length="632" mass="66838">MLTSIRARILVFCVAIIVFALALTGVATYAVTSAYNDASIKANLTSIADGYSRSIEEWDASRRSILNAAGNDALSDHEVKGLQQAARSGGFSMVYIAYGDDTFVSSSGWTPPADFTPTQRAWYQKALEQDGLIVTKPYMDASTGSLAIAYALPIKSEGQTVGVMGADVSLKSVTQNVNSLKPTPESYAFLVDRSGTLVAHPDQAMVLKSLGELGGGLDISTLTQAAQSQNVLDATIGAQQVLLFAVPVAGTDWTLAIALDRTDAMAGLASIVKTTVIALVVVGLLASLLLWAILTPIFRRMNDVRDAMIDVSEGEGDLTKRLPLARRNDEINQIAGSFNAFVDKINGVMLDVRDSSENVKLASGEISTGSLDLSRRTENTAASLEESAAAMEELTSTVANSAESSRHASTISSSAAQAAEEGGDAMVEVTATMREISDSAREIESIIGVIDSIAFQTNLLALNASVEAARAGEQGRGFAVVAEEVRSLANRSTKAAKEIKTLIDSSVDKTASGEALVQRAGERITGIVDQVRRVNDLIGEISTAAEEQNTGISQVNRSVSQLDQMTQENAALVEESAAASDALSQEAQRLSEIIGVFRLSERGRSTDALSRPTPTPSSGAYRASRQPEFDHS</sequence>
<dbReference type="PROSITE" id="PS50885">
    <property type="entry name" value="HAMP"/>
    <property type="match status" value="1"/>
</dbReference>
<dbReference type="PRINTS" id="PR00260">
    <property type="entry name" value="CHEMTRNSDUCR"/>
</dbReference>
<dbReference type="CDD" id="cd12912">
    <property type="entry name" value="PDC2_MCP_like"/>
    <property type="match status" value="1"/>
</dbReference>
<keyword evidence="5 12" id="KW-1133">Transmembrane helix</keyword>
<comment type="similarity">
    <text evidence="8">Belongs to the methyl-accepting chemotaxis (MCP) protein family.</text>
</comment>
<dbReference type="CDD" id="cd06225">
    <property type="entry name" value="HAMP"/>
    <property type="match status" value="1"/>
</dbReference>
<name>A0ABU1GRR0_9GAMM</name>
<dbReference type="CDD" id="cd12913">
    <property type="entry name" value="PDC1_MCP_like"/>
    <property type="match status" value="1"/>
</dbReference>
<dbReference type="Gene3D" id="3.30.450.20">
    <property type="entry name" value="PAS domain"/>
    <property type="match status" value="2"/>
</dbReference>
<evidence type="ECO:0000256" key="3">
    <source>
        <dbReference type="ARBA" id="ARBA00022481"/>
    </source>
</evidence>
<evidence type="ECO:0000256" key="11">
    <source>
        <dbReference type="SAM" id="MobiDB-lite"/>
    </source>
</evidence>
<dbReference type="SUPFAM" id="SSF103190">
    <property type="entry name" value="Sensory domain-like"/>
    <property type="match status" value="1"/>
</dbReference>
<evidence type="ECO:0000256" key="10">
    <source>
        <dbReference type="SAM" id="Coils"/>
    </source>
</evidence>
<evidence type="ECO:0000256" key="5">
    <source>
        <dbReference type="ARBA" id="ARBA00022989"/>
    </source>
</evidence>